<feature type="compositionally biased region" description="Polar residues" evidence="8">
    <location>
        <begin position="341"/>
        <end position="353"/>
    </location>
</feature>
<dbReference type="Pfam" id="PF14374">
    <property type="entry name" value="Ribos_L4_asso_C"/>
    <property type="match status" value="1"/>
</dbReference>
<reference evidence="10" key="1">
    <citation type="submission" date="2021-02" db="EMBL/GenBank/DDBJ databases">
        <authorList>
            <person name="Dougan E. K."/>
            <person name="Rhodes N."/>
            <person name="Thang M."/>
            <person name="Chan C."/>
        </authorList>
    </citation>
    <scope>NUCLEOTIDE SEQUENCE</scope>
</reference>
<keyword evidence="5" id="KW-0378">Hydrolase</keyword>
<keyword evidence="11" id="KW-1185">Reference proteome</keyword>
<dbReference type="InterPro" id="IPR002136">
    <property type="entry name" value="Ribosomal_uL4"/>
</dbReference>
<dbReference type="InterPro" id="IPR036390">
    <property type="entry name" value="WH_DNA-bd_sf"/>
</dbReference>
<dbReference type="InterPro" id="IPR045240">
    <property type="entry name" value="Ribosomal_uL4_euk/arch"/>
</dbReference>
<dbReference type="InterPro" id="IPR036005">
    <property type="entry name" value="Creatinase/aminopeptidase-like"/>
</dbReference>
<evidence type="ECO:0000256" key="2">
    <source>
        <dbReference type="ARBA" id="ARBA00022490"/>
    </source>
</evidence>
<feature type="region of interest" description="Disordered" evidence="8">
    <location>
        <begin position="332"/>
        <end position="372"/>
    </location>
</feature>
<comment type="similarity">
    <text evidence="1">Belongs to the universal ribosomal protein uL4 family.</text>
</comment>
<dbReference type="AlphaFoldDB" id="A0A812N881"/>
<sequence>MATARPVVSVFNFENPTEKTGTVKMPHVLTSPLRPDLVRDVHMNMNKNKRQAYAVSAKAGYDTAAESWCTGRAVARIPRAPGGGTHRAGQAAFGNQARGGGMFNPTRIWRRWHRRVNVTKKRHAVAVALAASSLPPLVMARGHRINKVAELPLVVSDGLESLTKTKAAVQALQKLGCGEELQKIMDSKKIRAGKGKARNRRYVRRLGPLVIYKEDNGITKAMRNIPGVETAHVDRLNLLRLAPGGNFGRFIIWTEGAFKRLSEIYGTAKGGAPMKKGYHLPRASMQNADLARIINSTEVQSVLRPKLEPPTSAKKANALKNKALMEELNPGATERKAAAQKASQKGTSEFEQVQKSKKARIEESKKYNKDNKKGDDTFYKTLMKAFEARAAADAAKKAAAAKEAAGEDEDEVLQYDDVCKLDFGVQVGGRIVDCAFTIAFNERYDPIIEASQAGTNTGVKEAGIDARFQDIGAAIQETIESYEIELNGKTWPIKPVRNLNGHSIGPYQIHGGKSVPITKNQESSIMEEGEFYAIETFASNGKAYVVEDLECSHYMKIFDAQHVPLRVKSSKALLHAIEQNFGTLAFCRRWLDDLGQTRHLMALKNLVDNDIVQPYPPLCDAKGSYVTQMEHTILLRPTCKEIVSRGDDF</sequence>
<evidence type="ECO:0000256" key="7">
    <source>
        <dbReference type="ARBA" id="ARBA00023274"/>
    </source>
</evidence>
<dbReference type="SUPFAM" id="SSF52166">
    <property type="entry name" value="Ribosomal protein L4"/>
    <property type="match status" value="1"/>
</dbReference>
<dbReference type="FunFam" id="3.40.1370.10:FF:000002">
    <property type="entry name" value="60S ribosomal protein L4"/>
    <property type="match status" value="1"/>
</dbReference>
<evidence type="ECO:0000313" key="10">
    <source>
        <dbReference type="EMBL" id="CAE7293635.1"/>
    </source>
</evidence>
<dbReference type="GO" id="GO:0046872">
    <property type="term" value="F:metal ion binding"/>
    <property type="evidence" value="ECO:0007669"/>
    <property type="project" value="UniProtKB-KW"/>
</dbReference>
<dbReference type="Gene3D" id="3.40.1370.10">
    <property type="match status" value="1"/>
</dbReference>
<dbReference type="GO" id="GO:0005840">
    <property type="term" value="C:ribosome"/>
    <property type="evidence" value="ECO:0007669"/>
    <property type="project" value="UniProtKB-KW"/>
</dbReference>
<accession>A0A812N881</accession>
<dbReference type="InterPro" id="IPR001714">
    <property type="entry name" value="Pept_M24_MAP"/>
</dbReference>
<dbReference type="PANTHER" id="PTHR19431">
    <property type="entry name" value="60S RIBOSOMAL PROTEIN L4"/>
    <property type="match status" value="1"/>
</dbReference>
<dbReference type="GO" id="GO:0003735">
    <property type="term" value="F:structural constituent of ribosome"/>
    <property type="evidence" value="ECO:0007669"/>
    <property type="project" value="InterPro"/>
</dbReference>
<dbReference type="OrthoDB" id="10259785at2759"/>
<dbReference type="InterPro" id="IPR002468">
    <property type="entry name" value="Pept_M24A_MAP2"/>
</dbReference>
<dbReference type="Gene3D" id="3.90.230.10">
    <property type="entry name" value="Creatinase/methionine aminopeptidase superfamily"/>
    <property type="match status" value="1"/>
</dbReference>
<keyword evidence="4" id="KW-0479">Metal-binding</keyword>
<feature type="compositionally biased region" description="Basic and acidic residues" evidence="8">
    <location>
        <begin position="359"/>
        <end position="372"/>
    </location>
</feature>
<evidence type="ECO:0000256" key="5">
    <source>
        <dbReference type="ARBA" id="ARBA00022801"/>
    </source>
</evidence>
<dbReference type="GO" id="GO:0006508">
    <property type="term" value="P:proteolysis"/>
    <property type="evidence" value="ECO:0007669"/>
    <property type="project" value="UniProtKB-KW"/>
</dbReference>
<dbReference type="FunFam" id="1.10.10.10:FF:000370">
    <property type="entry name" value="Methionine aminopeptidase 2"/>
    <property type="match status" value="1"/>
</dbReference>
<proteinExistence type="inferred from homology"/>
<dbReference type="InterPro" id="IPR036388">
    <property type="entry name" value="WH-like_DNA-bd_sf"/>
</dbReference>
<dbReference type="SUPFAM" id="SSF55920">
    <property type="entry name" value="Creatinase/aminopeptidase"/>
    <property type="match status" value="1"/>
</dbReference>
<organism evidence="10 11">
    <name type="scientific">Symbiodinium natans</name>
    <dbReference type="NCBI Taxonomy" id="878477"/>
    <lineage>
        <taxon>Eukaryota</taxon>
        <taxon>Sar</taxon>
        <taxon>Alveolata</taxon>
        <taxon>Dinophyceae</taxon>
        <taxon>Suessiales</taxon>
        <taxon>Symbiodiniaceae</taxon>
        <taxon>Symbiodinium</taxon>
    </lineage>
</organism>
<evidence type="ECO:0000259" key="9">
    <source>
        <dbReference type="Pfam" id="PF14374"/>
    </source>
</evidence>
<dbReference type="EMBL" id="CAJNDS010001990">
    <property type="protein sequence ID" value="CAE7293635.1"/>
    <property type="molecule type" value="Genomic_DNA"/>
</dbReference>
<dbReference type="GO" id="GO:0006412">
    <property type="term" value="P:translation"/>
    <property type="evidence" value="ECO:0007669"/>
    <property type="project" value="InterPro"/>
</dbReference>
<evidence type="ECO:0000256" key="6">
    <source>
        <dbReference type="ARBA" id="ARBA00022980"/>
    </source>
</evidence>
<dbReference type="SUPFAM" id="SSF46785">
    <property type="entry name" value="Winged helix' DNA-binding domain"/>
    <property type="match status" value="1"/>
</dbReference>
<evidence type="ECO:0000256" key="4">
    <source>
        <dbReference type="ARBA" id="ARBA00022723"/>
    </source>
</evidence>
<dbReference type="GO" id="GO:0004239">
    <property type="term" value="F:initiator methionyl aminopeptidase activity"/>
    <property type="evidence" value="ECO:0007669"/>
    <property type="project" value="UniProtKB-EC"/>
</dbReference>
<evidence type="ECO:0000256" key="8">
    <source>
        <dbReference type="SAM" id="MobiDB-lite"/>
    </source>
</evidence>
<dbReference type="InterPro" id="IPR023574">
    <property type="entry name" value="Ribosomal_uL4_dom_sf"/>
</dbReference>
<dbReference type="InterPro" id="IPR025755">
    <property type="entry name" value="Ribos_uL4_C_dom"/>
</dbReference>
<dbReference type="Proteomes" id="UP000604046">
    <property type="component" value="Unassembled WGS sequence"/>
</dbReference>
<keyword evidence="3" id="KW-0645">Protease</keyword>
<feature type="domain" description="Large ribosomal subunit protein uL4 C-terminal" evidence="9">
    <location>
        <begin position="276"/>
        <end position="346"/>
    </location>
</feature>
<evidence type="ECO:0000256" key="1">
    <source>
        <dbReference type="ARBA" id="ARBA00010528"/>
    </source>
</evidence>
<dbReference type="PRINTS" id="PR00599">
    <property type="entry name" value="MAPEPTIDASE"/>
</dbReference>
<keyword evidence="7" id="KW-0687">Ribonucleoprotein</keyword>
<keyword evidence="2" id="KW-0963">Cytoplasm</keyword>
<evidence type="ECO:0000313" key="11">
    <source>
        <dbReference type="Proteomes" id="UP000604046"/>
    </source>
</evidence>
<dbReference type="GO" id="GO:1990904">
    <property type="term" value="C:ribonucleoprotein complex"/>
    <property type="evidence" value="ECO:0007669"/>
    <property type="project" value="UniProtKB-KW"/>
</dbReference>
<comment type="caution">
    <text evidence="10">The sequence shown here is derived from an EMBL/GenBank/DDBJ whole genome shotgun (WGS) entry which is preliminary data.</text>
</comment>
<dbReference type="Pfam" id="PF00573">
    <property type="entry name" value="Ribosomal_L4"/>
    <property type="match status" value="1"/>
</dbReference>
<dbReference type="GO" id="GO:0070006">
    <property type="term" value="F:metalloaminopeptidase activity"/>
    <property type="evidence" value="ECO:0007669"/>
    <property type="project" value="InterPro"/>
</dbReference>
<dbReference type="Gene3D" id="1.10.10.10">
    <property type="entry name" value="Winged helix-like DNA-binding domain superfamily/Winged helix DNA-binding domain"/>
    <property type="match status" value="1"/>
</dbReference>
<name>A0A812N881_9DINO</name>
<evidence type="ECO:0000256" key="3">
    <source>
        <dbReference type="ARBA" id="ARBA00022670"/>
    </source>
</evidence>
<protein>
    <submittedName>
        <fullName evidence="10">RPL4A protein</fullName>
    </submittedName>
</protein>
<gene>
    <name evidence="10" type="primary">RPL4A</name>
    <name evidence="10" type="ORF">SNAT2548_LOCUS15465</name>
</gene>
<dbReference type="NCBIfam" id="TIGR00501">
    <property type="entry name" value="met_pdase_II"/>
    <property type="match status" value="1"/>
</dbReference>
<keyword evidence="6" id="KW-0689">Ribosomal protein</keyword>